<reference evidence="3 4" key="1">
    <citation type="submission" date="2015-10" db="EMBL/GenBank/DDBJ databases">
        <title>Genome analyses suggest a sexual origin of heterokaryosis in a supposedly ancient asexual fungus.</title>
        <authorList>
            <person name="Ropars J."/>
            <person name="Sedzielewska K."/>
            <person name="Noel J."/>
            <person name="Charron P."/>
            <person name="Farinelli L."/>
            <person name="Marton T."/>
            <person name="Kruger M."/>
            <person name="Pelin A."/>
            <person name="Brachmann A."/>
            <person name="Corradi N."/>
        </authorList>
    </citation>
    <scope>NUCLEOTIDE SEQUENCE [LARGE SCALE GENOMIC DNA]</scope>
    <source>
        <strain evidence="3 4">A4</strain>
    </source>
</reference>
<name>A0A2I1FXK1_9GLOM</name>
<keyword evidence="4" id="KW-1185">Reference proteome</keyword>
<dbReference type="InterPro" id="IPR013087">
    <property type="entry name" value="Znf_C2H2_type"/>
</dbReference>
<gene>
    <name evidence="3" type="ORF">RhiirA4_452257</name>
</gene>
<dbReference type="SMART" id="SM00355">
    <property type="entry name" value="ZnF_C2H2"/>
    <property type="match status" value="3"/>
</dbReference>
<dbReference type="VEuPathDB" id="FungiDB:FUN_004955"/>
<comment type="caution">
    <text evidence="3">The sequence shown here is derived from an EMBL/GenBank/DDBJ whole genome shotgun (WGS) entry which is preliminary data.</text>
</comment>
<dbReference type="Pfam" id="PF23165">
    <property type="entry name" value="zf-C2H2_FBX41"/>
    <property type="match status" value="1"/>
</dbReference>
<dbReference type="PROSITE" id="PS50157">
    <property type="entry name" value="ZINC_FINGER_C2H2_2"/>
    <property type="match status" value="1"/>
</dbReference>
<dbReference type="VEuPathDB" id="FungiDB:RhiirFUN_000325"/>
<sequence>MSTMPESINLMPFVCKWYSHSEPQHFKTQEELRNHIYKHIKSCNRSFLGYICPWEGCNKRQSSIIKLEEHLCRHTRQRPFKCPICTGLRFCSLDALNRHLIFNHNDNFVDPDSGGDTCDENEELNLAQVKDKNDVHVKKEGHKDEATAYTKGKDNNTAKLSYRDVLVKDRNKETEGFMKRHQQHERAVQVVKSNVYENKEAEDFMERRLQNDRAVQELLYKARVAMSLLPKEYEEYEEYDLENHDNLPDMPQEELTEVQEDQLIWETFCESYKGTKAGEYFSEAFEIWKKDIGCPAYTN</sequence>
<evidence type="ECO:0000313" key="3">
    <source>
        <dbReference type="EMBL" id="PKY39111.1"/>
    </source>
</evidence>
<dbReference type="InterPro" id="IPR036236">
    <property type="entry name" value="Znf_C2H2_sf"/>
</dbReference>
<protein>
    <recommendedName>
        <fullName evidence="2">C2H2-type domain-containing protein</fullName>
    </recommendedName>
</protein>
<dbReference type="Gene3D" id="3.30.160.60">
    <property type="entry name" value="Classic Zinc Finger"/>
    <property type="match status" value="1"/>
</dbReference>
<dbReference type="Proteomes" id="UP000234323">
    <property type="component" value="Unassembled WGS sequence"/>
</dbReference>
<organism evidence="3 4">
    <name type="scientific">Rhizophagus irregularis</name>
    <dbReference type="NCBI Taxonomy" id="588596"/>
    <lineage>
        <taxon>Eukaryota</taxon>
        <taxon>Fungi</taxon>
        <taxon>Fungi incertae sedis</taxon>
        <taxon>Mucoromycota</taxon>
        <taxon>Glomeromycotina</taxon>
        <taxon>Glomeromycetes</taxon>
        <taxon>Glomerales</taxon>
        <taxon>Glomeraceae</taxon>
        <taxon>Rhizophagus</taxon>
    </lineage>
</organism>
<keyword evidence="1" id="KW-0862">Zinc</keyword>
<accession>A0A2I1FXK1</accession>
<dbReference type="AlphaFoldDB" id="A0A2I1FXK1"/>
<evidence type="ECO:0000313" key="4">
    <source>
        <dbReference type="Proteomes" id="UP000234323"/>
    </source>
</evidence>
<dbReference type="SUPFAM" id="SSF57667">
    <property type="entry name" value="beta-beta-alpha zinc fingers"/>
    <property type="match status" value="1"/>
</dbReference>
<dbReference type="GO" id="GO:0008270">
    <property type="term" value="F:zinc ion binding"/>
    <property type="evidence" value="ECO:0007669"/>
    <property type="project" value="UniProtKB-KW"/>
</dbReference>
<dbReference type="EMBL" id="LLXI01000051">
    <property type="protein sequence ID" value="PKY39111.1"/>
    <property type="molecule type" value="Genomic_DNA"/>
</dbReference>
<dbReference type="VEuPathDB" id="FungiDB:RhiirA1_511047"/>
<keyword evidence="1" id="KW-0863">Zinc-finger</keyword>
<feature type="domain" description="C2H2-type" evidence="2">
    <location>
        <begin position="50"/>
        <end position="79"/>
    </location>
</feature>
<evidence type="ECO:0000259" key="2">
    <source>
        <dbReference type="PROSITE" id="PS50157"/>
    </source>
</evidence>
<proteinExistence type="predicted"/>
<evidence type="ECO:0000256" key="1">
    <source>
        <dbReference type="PROSITE-ProRule" id="PRU00042"/>
    </source>
</evidence>
<keyword evidence="1" id="KW-0479">Metal-binding</keyword>
<dbReference type="InterPro" id="IPR057038">
    <property type="entry name" value="FBX41/ZN365_Znf-C2H2"/>
</dbReference>